<organism evidence="1 2">
    <name type="scientific">Trichinella papuae</name>
    <dbReference type="NCBI Taxonomy" id="268474"/>
    <lineage>
        <taxon>Eukaryota</taxon>
        <taxon>Metazoa</taxon>
        <taxon>Ecdysozoa</taxon>
        <taxon>Nematoda</taxon>
        <taxon>Enoplea</taxon>
        <taxon>Dorylaimia</taxon>
        <taxon>Trichinellida</taxon>
        <taxon>Trichinellidae</taxon>
        <taxon>Trichinella</taxon>
    </lineage>
</organism>
<evidence type="ECO:0000313" key="1">
    <source>
        <dbReference type="EMBL" id="KRZ78778.1"/>
    </source>
</evidence>
<evidence type="ECO:0000313" key="2">
    <source>
        <dbReference type="Proteomes" id="UP000054843"/>
    </source>
</evidence>
<name>A0A0V1N499_9BILA</name>
<dbReference type="EMBL" id="JYDO01000010">
    <property type="protein sequence ID" value="KRZ78778.1"/>
    <property type="molecule type" value="Genomic_DNA"/>
</dbReference>
<keyword evidence="2" id="KW-1185">Reference proteome</keyword>
<accession>A0A0V1N499</accession>
<dbReference type="AlphaFoldDB" id="A0A0V1N499"/>
<sequence length="107" mass="11649">MTLVSNIKSVVAFQSKEAGHTGASHLIIVPSERRPLALIRTAAIRGRCSSTGQQSTHGHFAAAELARTIANHSGYSDELSAPISSPGVRRVWWRDILTRPQLLLPLR</sequence>
<dbReference type="Proteomes" id="UP000054843">
    <property type="component" value="Unassembled WGS sequence"/>
</dbReference>
<protein>
    <submittedName>
        <fullName evidence="1">Uncharacterized protein</fullName>
    </submittedName>
</protein>
<proteinExistence type="predicted"/>
<gene>
    <name evidence="1" type="ORF">T10_12568</name>
</gene>
<reference evidence="1 2" key="1">
    <citation type="submission" date="2015-01" db="EMBL/GenBank/DDBJ databases">
        <title>Evolution of Trichinella species and genotypes.</title>
        <authorList>
            <person name="Korhonen P.K."/>
            <person name="Edoardo P."/>
            <person name="Giuseppe L.R."/>
            <person name="Gasser R.B."/>
        </authorList>
    </citation>
    <scope>NUCLEOTIDE SEQUENCE [LARGE SCALE GENOMIC DNA]</scope>
    <source>
        <strain evidence="1">ISS1980</strain>
    </source>
</reference>
<comment type="caution">
    <text evidence="1">The sequence shown here is derived from an EMBL/GenBank/DDBJ whole genome shotgun (WGS) entry which is preliminary data.</text>
</comment>